<gene>
    <name evidence="2" type="ORF">Ae201684_014324</name>
</gene>
<dbReference type="Proteomes" id="UP000481153">
    <property type="component" value="Unassembled WGS sequence"/>
</dbReference>
<evidence type="ECO:0000313" key="3">
    <source>
        <dbReference type="Proteomes" id="UP000481153"/>
    </source>
</evidence>
<accession>A0A6G0WKB0</accession>
<name>A0A6G0WKB0_9STRA</name>
<keyword evidence="3" id="KW-1185">Reference proteome</keyword>
<feature type="compositionally biased region" description="Basic and acidic residues" evidence="1">
    <location>
        <begin position="185"/>
        <end position="203"/>
    </location>
</feature>
<comment type="caution">
    <text evidence="2">The sequence shown here is derived from an EMBL/GenBank/DDBJ whole genome shotgun (WGS) entry which is preliminary data.</text>
</comment>
<dbReference type="OrthoDB" id="163343at2759"/>
<protein>
    <submittedName>
        <fullName evidence="2">Uncharacterized protein</fullName>
    </submittedName>
</protein>
<sequence length="203" mass="23558">MLSRGYSTTRHPFQRRVWEMLRPSNWNPATALEHSLDELKRLENSAWAKLTMAPRGWDVRELMHKEEEFFKDLPHEFRDTDGKSTKQPFANYSSSCAFIVDKEGNRVESIRRRYEDSTGRLKAVHERKMPGRTLVTKWNRETPNDEGVHETTCTEGSADDFEKLWAETPFGAAAKPIELGAPQTKAEEAKHKTKQQHHEQKHG</sequence>
<dbReference type="AlphaFoldDB" id="A0A6G0WKB0"/>
<evidence type="ECO:0000256" key="1">
    <source>
        <dbReference type="SAM" id="MobiDB-lite"/>
    </source>
</evidence>
<proteinExistence type="predicted"/>
<evidence type="ECO:0000313" key="2">
    <source>
        <dbReference type="EMBL" id="KAF0727700.1"/>
    </source>
</evidence>
<organism evidence="2 3">
    <name type="scientific">Aphanomyces euteiches</name>
    <dbReference type="NCBI Taxonomy" id="100861"/>
    <lineage>
        <taxon>Eukaryota</taxon>
        <taxon>Sar</taxon>
        <taxon>Stramenopiles</taxon>
        <taxon>Oomycota</taxon>
        <taxon>Saprolegniomycetes</taxon>
        <taxon>Saprolegniales</taxon>
        <taxon>Verrucalvaceae</taxon>
        <taxon>Aphanomyces</taxon>
    </lineage>
</organism>
<dbReference type="VEuPathDB" id="FungiDB:AeMF1_009172"/>
<reference evidence="2 3" key="1">
    <citation type="submission" date="2019-07" db="EMBL/GenBank/DDBJ databases">
        <title>Genomics analysis of Aphanomyces spp. identifies a new class of oomycete effector associated with host adaptation.</title>
        <authorList>
            <person name="Gaulin E."/>
        </authorList>
    </citation>
    <scope>NUCLEOTIDE SEQUENCE [LARGE SCALE GENOMIC DNA]</scope>
    <source>
        <strain evidence="2 3">ATCC 201684</strain>
    </source>
</reference>
<dbReference type="EMBL" id="VJMJ01000191">
    <property type="protein sequence ID" value="KAF0727700.1"/>
    <property type="molecule type" value="Genomic_DNA"/>
</dbReference>
<feature type="region of interest" description="Disordered" evidence="1">
    <location>
        <begin position="172"/>
        <end position="203"/>
    </location>
</feature>